<dbReference type="AlphaFoldDB" id="A0A2H6CVD2"/>
<dbReference type="SUPFAM" id="SSF142906">
    <property type="entry name" value="YjbR-like"/>
    <property type="match status" value="1"/>
</dbReference>
<gene>
    <name evidence="1" type="ORF">TEHN7118_1743</name>
</gene>
<name>A0A2H6CVD2_TETHA</name>
<reference evidence="1 2" key="1">
    <citation type="submission" date="2016-05" db="EMBL/GenBank/DDBJ databases">
        <title>Whole genome sequencing of Tetragenococcus halophilus subsp. halophilus NISL 7118.</title>
        <authorList>
            <person name="Shiwa Y."/>
            <person name="Nishimura I."/>
            <person name="Yoshikawa H."/>
            <person name="Koyama Y."/>
            <person name="Oguma T."/>
        </authorList>
    </citation>
    <scope>NUCLEOTIDE SEQUENCE [LARGE SCALE GENOMIC DNA]</scope>
    <source>
        <strain evidence="1 2">NISL 7118</strain>
    </source>
</reference>
<protein>
    <recommendedName>
        <fullName evidence="3">MmcQ/YjbR family DNA-binding protein</fullName>
    </recommendedName>
</protein>
<comment type="caution">
    <text evidence="1">The sequence shown here is derived from an EMBL/GenBank/DDBJ whole genome shotgun (WGS) entry which is preliminary data.</text>
</comment>
<sequence length="65" mass="7487">MKGKEELGITDIKLNSALLELLVMKDEFLPAYLMDKKYWVTILLSEVSVGELFALIEDSFYMIKV</sequence>
<dbReference type="Gene3D" id="3.90.1150.30">
    <property type="match status" value="1"/>
</dbReference>
<dbReference type="EMBL" id="BDEC01000076">
    <property type="protein sequence ID" value="GBD68937.1"/>
    <property type="molecule type" value="Genomic_DNA"/>
</dbReference>
<evidence type="ECO:0000313" key="2">
    <source>
        <dbReference type="Proteomes" id="UP000236214"/>
    </source>
</evidence>
<keyword evidence="2" id="KW-1185">Reference proteome</keyword>
<organism evidence="1 2">
    <name type="scientific">Tetragenococcus halophilus subsp. halophilus</name>
    <dbReference type="NCBI Taxonomy" id="1513897"/>
    <lineage>
        <taxon>Bacteria</taxon>
        <taxon>Bacillati</taxon>
        <taxon>Bacillota</taxon>
        <taxon>Bacilli</taxon>
        <taxon>Lactobacillales</taxon>
        <taxon>Enterococcaceae</taxon>
        <taxon>Tetragenococcus</taxon>
    </lineage>
</organism>
<dbReference type="Proteomes" id="UP000236214">
    <property type="component" value="Unassembled WGS sequence"/>
</dbReference>
<evidence type="ECO:0000313" key="1">
    <source>
        <dbReference type="EMBL" id="GBD68937.1"/>
    </source>
</evidence>
<proteinExistence type="predicted"/>
<dbReference type="InterPro" id="IPR038056">
    <property type="entry name" value="YjbR-like_sf"/>
</dbReference>
<dbReference type="RefSeq" id="WP_061840861.1">
    <property type="nucleotide sequence ID" value="NZ_BDEC01000076.1"/>
</dbReference>
<accession>A0A2H6CVD2</accession>
<evidence type="ECO:0008006" key="3">
    <source>
        <dbReference type="Google" id="ProtNLM"/>
    </source>
</evidence>
<dbReference type="GeneID" id="64053572"/>